<evidence type="ECO:0000256" key="4">
    <source>
        <dbReference type="PROSITE-ProRule" id="PRU00023"/>
    </source>
</evidence>
<reference evidence="7" key="1">
    <citation type="submission" date="2021-01" db="EMBL/GenBank/DDBJ databases">
        <authorList>
            <person name="Corre E."/>
            <person name="Pelletier E."/>
            <person name="Niang G."/>
            <person name="Scheremetjew M."/>
            <person name="Finn R."/>
            <person name="Kale V."/>
            <person name="Holt S."/>
            <person name="Cochrane G."/>
            <person name="Meng A."/>
            <person name="Brown T."/>
            <person name="Cohen L."/>
        </authorList>
    </citation>
    <scope>NUCLEOTIDE SEQUENCE</scope>
    <source>
        <strain evidence="7">CCMP281</strain>
    </source>
</reference>
<keyword evidence="1" id="KW-0479">Metal-binding</keyword>
<dbReference type="GO" id="GO:0008270">
    <property type="term" value="F:zinc ion binding"/>
    <property type="evidence" value="ECO:0007669"/>
    <property type="project" value="UniProtKB-KW"/>
</dbReference>
<dbReference type="InterPro" id="IPR017455">
    <property type="entry name" value="Znf_FYVE-rel"/>
</dbReference>
<dbReference type="Gene3D" id="1.25.40.20">
    <property type="entry name" value="Ankyrin repeat-containing domain"/>
    <property type="match status" value="1"/>
</dbReference>
<dbReference type="InterPro" id="IPR013083">
    <property type="entry name" value="Znf_RING/FYVE/PHD"/>
</dbReference>
<sequence length="210" mass="22561">MHLLAERSVRELQQAVAVGGSNRLPDPEVRDPDGIPDGAALRSFPACRILDSLAGVPLQLDVAEHEKGDTALHIASFGGQIGLAQQMVALGASVGLPNKDGFTPLDSMQPSGAPGKSLQELLLNKISKPSSWTPDRIVTACQQCKLPFNRANPDMARKHHCRHCGRCVCAQCSPRRIVIAKFGEAKEERVCLLCERTLAKSTDLENAPAP</sequence>
<protein>
    <recommendedName>
        <fullName evidence="6">FYVE-type domain-containing protein</fullName>
    </recommendedName>
</protein>
<dbReference type="InterPro" id="IPR000306">
    <property type="entry name" value="Znf_FYVE"/>
</dbReference>
<dbReference type="InterPro" id="IPR052113">
    <property type="entry name" value="FYVE-type_Zinc_Finger"/>
</dbReference>
<evidence type="ECO:0000256" key="1">
    <source>
        <dbReference type="ARBA" id="ARBA00022723"/>
    </source>
</evidence>
<dbReference type="SUPFAM" id="SSF48403">
    <property type="entry name" value="Ankyrin repeat"/>
    <property type="match status" value="1"/>
</dbReference>
<gene>
    <name evidence="7" type="ORF">HERI1096_LOCUS4364</name>
</gene>
<keyword evidence="3" id="KW-0862">Zinc</keyword>
<accession>A0A7S3AGC6</accession>
<feature type="repeat" description="ANK" evidence="4">
    <location>
        <begin position="67"/>
        <end position="99"/>
    </location>
</feature>
<dbReference type="EMBL" id="HBHX01007891">
    <property type="protein sequence ID" value="CAE0103706.1"/>
    <property type="molecule type" value="Transcribed_RNA"/>
</dbReference>
<name>A0A7S3AGC6_9EUKA</name>
<dbReference type="PROSITE" id="PS50088">
    <property type="entry name" value="ANK_REPEAT"/>
    <property type="match status" value="1"/>
</dbReference>
<dbReference type="PROSITE" id="PS50297">
    <property type="entry name" value="ANK_REP_REGION"/>
    <property type="match status" value="1"/>
</dbReference>
<dbReference type="InterPro" id="IPR011011">
    <property type="entry name" value="Znf_FYVE_PHD"/>
</dbReference>
<feature type="domain" description="FYVE-type" evidence="6">
    <location>
        <begin position="135"/>
        <end position="199"/>
    </location>
</feature>
<dbReference type="Gene3D" id="3.30.40.10">
    <property type="entry name" value="Zinc/RING finger domain, C3HC4 (zinc finger)"/>
    <property type="match status" value="1"/>
</dbReference>
<proteinExistence type="predicted"/>
<dbReference type="SUPFAM" id="SSF57903">
    <property type="entry name" value="FYVE/PHD zinc finger"/>
    <property type="match status" value="1"/>
</dbReference>
<evidence type="ECO:0000313" key="7">
    <source>
        <dbReference type="EMBL" id="CAE0103706.1"/>
    </source>
</evidence>
<dbReference type="InterPro" id="IPR036770">
    <property type="entry name" value="Ankyrin_rpt-contain_sf"/>
</dbReference>
<evidence type="ECO:0000259" key="6">
    <source>
        <dbReference type="PROSITE" id="PS50178"/>
    </source>
</evidence>
<dbReference type="InterPro" id="IPR002110">
    <property type="entry name" value="Ankyrin_rpt"/>
</dbReference>
<dbReference type="PROSITE" id="PS50178">
    <property type="entry name" value="ZF_FYVE"/>
    <property type="match status" value="1"/>
</dbReference>
<keyword evidence="2 5" id="KW-0863">Zinc-finger</keyword>
<dbReference type="PANTHER" id="PTHR39490">
    <property type="entry name" value="ARRESTIN DOMAIN-CONTAINING PROTEIN D"/>
    <property type="match status" value="1"/>
</dbReference>
<dbReference type="PANTHER" id="PTHR39490:SF8">
    <property type="entry name" value="ZINC FINGER FYVE DOMAIN-CONTAINING PROTEIN 21"/>
    <property type="match status" value="1"/>
</dbReference>
<evidence type="ECO:0000256" key="5">
    <source>
        <dbReference type="PROSITE-ProRule" id="PRU00091"/>
    </source>
</evidence>
<dbReference type="SMART" id="SM00064">
    <property type="entry name" value="FYVE"/>
    <property type="match status" value="1"/>
</dbReference>
<keyword evidence="4" id="KW-0040">ANK repeat</keyword>
<organism evidence="7">
    <name type="scientific">Haptolina ericina</name>
    <dbReference type="NCBI Taxonomy" id="156174"/>
    <lineage>
        <taxon>Eukaryota</taxon>
        <taxon>Haptista</taxon>
        <taxon>Haptophyta</taxon>
        <taxon>Prymnesiophyceae</taxon>
        <taxon>Prymnesiales</taxon>
        <taxon>Prymnesiaceae</taxon>
        <taxon>Haptolina</taxon>
    </lineage>
</organism>
<dbReference type="Pfam" id="PF01363">
    <property type="entry name" value="FYVE"/>
    <property type="match status" value="1"/>
</dbReference>
<evidence type="ECO:0000256" key="2">
    <source>
        <dbReference type="ARBA" id="ARBA00022771"/>
    </source>
</evidence>
<dbReference type="AlphaFoldDB" id="A0A7S3AGC6"/>
<evidence type="ECO:0000256" key="3">
    <source>
        <dbReference type="ARBA" id="ARBA00022833"/>
    </source>
</evidence>